<protein>
    <submittedName>
        <fullName evidence="1">Uncharacterized protein</fullName>
    </submittedName>
</protein>
<proteinExistence type="predicted"/>
<dbReference type="AlphaFoldDB" id="F6D621"/>
<dbReference type="KEGG" id="mew:MSWAN_0633"/>
<dbReference type="EMBL" id="CP002772">
    <property type="protein sequence ID" value="AEG17669.1"/>
    <property type="molecule type" value="Genomic_DNA"/>
</dbReference>
<reference evidence="1 2" key="1">
    <citation type="journal article" date="2014" name="Int. J. Syst. Evol. Microbiol.">
        <title>Methanobacterium paludis sp. nov. and a novel strain of Methanobacterium lacus isolated from northern peatlands.</title>
        <authorList>
            <person name="Cadillo-Quiroz H."/>
            <person name="Brauer S.L."/>
            <person name="Goodson N."/>
            <person name="Yavitt J.B."/>
            <person name="Zinder S.H."/>
        </authorList>
    </citation>
    <scope>NUCLEOTIDE SEQUENCE [LARGE SCALE GENOMIC DNA]</scope>
    <source>
        <strain evidence="2">DSM 25820 / JCM 18151 / SWAN1</strain>
    </source>
</reference>
<sequence>MFKVQIKGDKTSLEILDKNFENIKFEEDNYFLECPEFEKIDEKEIFPFAEEKLKQMLFLINLKIDNSCNAEVGAIEKTKKDGTKCMLIITVPPITSTLKVGVPHITITNNETGEIIHDSQKSSEDLNQYIKCVNENKDIKDVINYFRQVDSFNFSFNYYKIIEIIGKDLGSKQNIPKQFKSISRKKFSNLTQTLNYGLGENSRHYTESKDKILSEEEIKRFMNNIIQEWISVRCK</sequence>
<gene>
    <name evidence="1" type="ordered locus">MSWAN_0633</name>
</gene>
<dbReference type="Proteomes" id="UP000009231">
    <property type="component" value="Chromosome"/>
</dbReference>
<keyword evidence="2" id="KW-1185">Reference proteome</keyword>
<dbReference type="GeneID" id="10668123"/>
<evidence type="ECO:0000313" key="1">
    <source>
        <dbReference type="EMBL" id="AEG17669.1"/>
    </source>
</evidence>
<accession>F6D621</accession>
<name>F6D621_METPW</name>
<organism evidence="1 2">
    <name type="scientific">Methanobacterium paludis (strain DSM 25820 / JCM 18151 / SWAN1)</name>
    <dbReference type="NCBI Taxonomy" id="868131"/>
    <lineage>
        <taxon>Archaea</taxon>
        <taxon>Methanobacteriati</taxon>
        <taxon>Methanobacteriota</taxon>
        <taxon>Methanomada group</taxon>
        <taxon>Methanobacteria</taxon>
        <taxon>Methanobacteriales</taxon>
        <taxon>Methanobacteriaceae</taxon>
        <taxon>Methanobacterium</taxon>
    </lineage>
</organism>
<dbReference type="HOGENOM" id="CLU_1178140_0_0_2"/>
<evidence type="ECO:0000313" key="2">
    <source>
        <dbReference type="Proteomes" id="UP000009231"/>
    </source>
</evidence>
<dbReference type="RefSeq" id="WP_013825171.1">
    <property type="nucleotide sequence ID" value="NC_015574.1"/>
</dbReference>